<evidence type="ECO:0000256" key="6">
    <source>
        <dbReference type="ARBA" id="ARBA00022741"/>
    </source>
</evidence>
<dbReference type="EC" id="2.7.1.130" evidence="2"/>
<dbReference type="HAMAP" id="MF_00409">
    <property type="entry name" value="LpxK"/>
    <property type="match status" value="1"/>
</dbReference>
<dbReference type="AlphaFoldDB" id="A0A381NF56"/>
<evidence type="ECO:0000256" key="7">
    <source>
        <dbReference type="ARBA" id="ARBA00022777"/>
    </source>
</evidence>
<keyword evidence="4" id="KW-0441">Lipid A biosynthesis</keyword>
<evidence type="ECO:0000256" key="8">
    <source>
        <dbReference type="ARBA" id="ARBA00022840"/>
    </source>
</evidence>
<keyword evidence="3" id="KW-0444">Lipid biosynthesis</keyword>
<evidence type="ECO:0000256" key="3">
    <source>
        <dbReference type="ARBA" id="ARBA00022516"/>
    </source>
</evidence>
<dbReference type="GO" id="GO:0005886">
    <property type="term" value="C:plasma membrane"/>
    <property type="evidence" value="ECO:0007669"/>
    <property type="project" value="TreeGrafter"/>
</dbReference>
<dbReference type="PANTHER" id="PTHR42724:SF1">
    <property type="entry name" value="TETRAACYLDISACCHARIDE 4'-KINASE, MITOCHONDRIAL-RELATED"/>
    <property type="match status" value="1"/>
</dbReference>
<dbReference type="SUPFAM" id="SSF52540">
    <property type="entry name" value="P-loop containing nucleoside triphosphate hydrolases"/>
    <property type="match status" value="1"/>
</dbReference>
<dbReference type="GO" id="GO:0005524">
    <property type="term" value="F:ATP binding"/>
    <property type="evidence" value="ECO:0007669"/>
    <property type="project" value="UniProtKB-KW"/>
</dbReference>
<name>A0A381NF56_9ZZZZ</name>
<sequence>VQLIDSLYAVVARQRRRWYEATPTRRRRLKQPVVSIGSLSVGGSGKTPVAAFVATLLRDVGERPAILSRGYGRQKAVDGVTVVRDVDGILADIEQAGDEPMMLAHALDRVVVAVSSERYLAGHFAEARLGATVHVLDDGFQHVQLERDVDILVMQAGELDGQSTLPSGRLREPLGVAVRAHALLISGATRSEAEVAGARLGVSTVFEFTRRLAGPVDIDPSRPRVPLTSETRVLCVAGIAQPERFFEDVRATGVTVVCELRYSDHHPFSVDDIRDIERKVNTTRVDLVLTTEKDLVRLRQYQPLPFTVAALPLFVEMVSESTFRSWLLARVESARRERLRG</sequence>
<gene>
    <name evidence="10" type="ORF">METZ01_LOCUS6056</name>
</gene>
<protein>
    <recommendedName>
        <fullName evidence="2">tetraacyldisaccharide 4'-kinase</fullName>
        <ecNumber evidence="2">2.7.1.130</ecNumber>
    </recommendedName>
</protein>
<keyword evidence="8" id="KW-0067">ATP-binding</keyword>
<evidence type="ECO:0000256" key="1">
    <source>
        <dbReference type="ARBA" id="ARBA00004870"/>
    </source>
</evidence>
<keyword evidence="6" id="KW-0547">Nucleotide-binding</keyword>
<evidence type="ECO:0000256" key="5">
    <source>
        <dbReference type="ARBA" id="ARBA00022679"/>
    </source>
</evidence>
<dbReference type="EMBL" id="UINC01000319">
    <property type="protein sequence ID" value="SUZ53202.1"/>
    <property type="molecule type" value="Genomic_DNA"/>
</dbReference>
<dbReference type="GO" id="GO:0009244">
    <property type="term" value="P:lipopolysaccharide core region biosynthetic process"/>
    <property type="evidence" value="ECO:0007669"/>
    <property type="project" value="TreeGrafter"/>
</dbReference>
<dbReference type="PANTHER" id="PTHR42724">
    <property type="entry name" value="TETRAACYLDISACCHARIDE 4'-KINASE"/>
    <property type="match status" value="1"/>
</dbReference>
<reference evidence="10" key="1">
    <citation type="submission" date="2018-05" db="EMBL/GenBank/DDBJ databases">
        <authorList>
            <person name="Lanie J.A."/>
            <person name="Ng W.-L."/>
            <person name="Kazmierczak K.M."/>
            <person name="Andrzejewski T.M."/>
            <person name="Davidsen T.M."/>
            <person name="Wayne K.J."/>
            <person name="Tettelin H."/>
            <person name="Glass J.I."/>
            <person name="Rusch D."/>
            <person name="Podicherti R."/>
            <person name="Tsui H.-C.T."/>
            <person name="Winkler M.E."/>
        </authorList>
    </citation>
    <scope>NUCLEOTIDE SEQUENCE</scope>
</reference>
<feature type="non-terminal residue" evidence="10">
    <location>
        <position position="1"/>
    </location>
</feature>
<keyword evidence="5" id="KW-0808">Transferase</keyword>
<keyword evidence="9" id="KW-0443">Lipid metabolism</keyword>
<evidence type="ECO:0000256" key="9">
    <source>
        <dbReference type="ARBA" id="ARBA00023098"/>
    </source>
</evidence>
<evidence type="ECO:0000313" key="10">
    <source>
        <dbReference type="EMBL" id="SUZ53202.1"/>
    </source>
</evidence>
<dbReference type="NCBIfam" id="TIGR00682">
    <property type="entry name" value="lpxK"/>
    <property type="match status" value="1"/>
</dbReference>
<comment type="pathway">
    <text evidence="1">Glycolipid biosynthesis; lipid IV(A) biosynthesis; lipid IV(A) from (3R)-3-hydroxytetradecanoyl-[acyl-carrier-protein] and UDP-N-acetyl-alpha-D-glucosamine: step 6/6.</text>
</comment>
<proteinExistence type="inferred from homology"/>
<dbReference type="InterPro" id="IPR027417">
    <property type="entry name" value="P-loop_NTPase"/>
</dbReference>
<dbReference type="GO" id="GO:0009029">
    <property type="term" value="F:lipid-A 4'-kinase activity"/>
    <property type="evidence" value="ECO:0007669"/>
    <property type="project" value="UniProtKB-EC"/>
</dbReference>
<dbReference type="Pfam" id="PF02606">
    <property type="entry name" value="LpxK"/>
    <property type="match status" value="1"/>
</dbReference>
<organism evidence="10">
    <name type="scientific">marine metagenome</name>
    <dbReference type="NCBI Taxonomy" id="408172"/>
    <lineage>
        <taxon>unclassified sequences</taxon>
        <taxon>metagenomes</taxon>
        <taxon>ecological metagenomes</taxon>
    </lineage>
</organism>
<dbReference type="UniPathway" id="UPA00359">
    <property type="reaction ID" value="UER00482"/>
</dbReference>
<accession>A0A381NF56</accession>
<dbReference type="GO" id="GO:0009245">
    <property type="term" value="P:lipid A biosynthetic process"/>
    <property type="evidence" value="ECO:0007669"/>
    <property type="project" value="UniProtKB-KW"/>
</dbReference>
<evidence type="ECO:0000256" key="4">
    <source>
        <dbReference type="ARBA" id="ARBA00022556"/>
    </source>
</evidence>
<dbReference type="InterPro" id="IPR003758">
    <property type="entry name" value="LpxK"/>
</dbReference>
<keyword evidence="7" id="KW-0418">Kinase</keyword>
<evidence type="ECO:0000256" key="2">
    <source>
        <dbReference type="ARBA" id="ARBA00012071"/>
    </source>
</evidence>